<dbReference type="SUPFAM" id="SSF53098">
    <property type="entry name" value="Ribonuclease H-like"/>
    <property type="match status" value="1"/>
</dbReference>
<evidence type="ECO:0000313" key="5">
    <source>
        <dbReference type="EMBL" id="KAI5350770.1"/>
    </source>
</evidence>
<accession>A0AAD4ZMH4</accession>
<dbReference type="Pfam" id="PF25597">
    <property type="entry name" value="SH3_retrovirus"/>
    <property type="match status" value="1"/>
</dbReference>
<gene>
    <name evidence="5" type="ORF">L3X38_003661</name>
</gene>
<keyword evidence="6" id="KW-1185">Reference proteome</keyword>
<name>A0AAD4ZMH4_PRUDU</name>
<dbReference type="AlphaFoldDB" id="A0AAD4ZMH4"/>
<dbReference type="InterPro" id="IPR012337">
    <property type="entry name" value="RNaseH-like_sf"/>
</dbReference>
<dbReference type="InterPro" id="IPR039537">
    <property type="entry name" value="Retrotran_Ty1/copia-like"/>
</dbReference>
<comment type="caution">
    <text evidence="5">The sequence shown here is derived from an EMBL/GenBank/DDBJ whole genome shotgun (WGS) entry which is preliminary data.</text>
</comment>
<evidence type="ECO:0000259" key="3">
    <source>
        <dbReference type="Pfam" id="PF07727"/>
    </source>
</evidence>
<protein>
    <recommendedName>
        <fullName evidence="7">Reverse transcriptase Ty1/copia-type domain-containing protein</fullName>
    </recommendedName>
</protein>
<dbReference type="PANTHER" id="PTHR42648:SF18">
    <property type="entry name" value="RETROTRANSPOSON, UNCLASSIFIED-LIKE PROTEIN"/>
    <property type="match status" value="1"/>
</dbReference>
<keyword evidence="1" id="KW-0479">Metal-binding</keyword>
<dbReference type="PANTHER" id="PTHR42648">
    <property type="entry name" value="TRANSPOSASE, PUTATIVE-RELATED"/>
    <property type="match status" value="1"/>
</dbReference>
<proteinExistence type="predicted"/>
<evidence type="ECO:0000256" key="1">
    <source>
        <dbReference type="ARBA" id="ARBA00022723"/>
    </source>
</evidence>
<dbReference type="EMBL" id="JAJFAZ020000001">
    <property type="protein sequence ID" value="KAI5350770.1"/>
    <property type="molecule type" value="Genomic_DNA"/>
</dbReference>
<dbReference type="InterPro" id="IPR013103">
    <property type="entry name" value="RVT_2"/>
</dbReference>
<feature type="domain" description="Retroviral polymerase SH3-like" evidence="4">
    <location>
        <begin position="109"/>
        <end position="173"/>
    </location>
</feature>
<dbReference type="InterPro" id="IPR036397">
    <property type="entry name" value="RNaseH_sf"/>
</dbReference>
<dbReference type="GO" id="GO:0003676">
    <property type="term" value="F:nucleic acid binding"/>
    <property type="evidence" value="ECO:0007669"/>
    <property type="project" value="InterPro"/>
</dbReference>
<dbReference type="Pfam" id="PF07727">
    <property type="entry name" value="RVT_2"/>
    <property type="match status" value="1"/>
</dbReference>
<dbReference type="InterPro" id="IPR057670">
    <property type="entry name" value="SH3_retrovirus"/>
</dbReference>
<feature type="domain" description="Reverse transcriptase Ty1/copia-type" evidence="3">
    <location>
        <begin position="221"/>
        <end position="293"/>
    </location>
</feature>
<evidence type="ECO:0000256" key="2">
    <source>
        <dbReference type="ARBA" id="ARBA00022801"/>
    </source>
</evidence>
<dbReference type="Gene3D" id="3.30.420.10">
    <property type="entry name" value="Ribonuclease H-like superfamily/Ribonuclease H"/>
    <property type="match status" value="1"/>
</dbReference>
<evidence type="ECO:0008006" key="7">
    <source>
        <dbReference type="Google" id="ProtNLM"/>
    </source>
</evidence>
<evidence type="ECO:0000313" key="6">
    <source>
        <dbReference type="Proteomes" id="UP001054821"/>
    </source>
</evidence>
<keyword evidence="2" id="KW-0378">Hydrolase</keyword>
<sequence length="293" mass="33505">MVHGLPHLEEHSGVCEGCQYGKQHRDEFPKDQAMRANAPLELIHVDLCDPMRNESIVGNKYFMLLIDDFTTMTWVYFLRCPTKSLNNITPFEAYSGRKPGIAHLSIFGSLCYVLVPSELRRKLEPKSVKGVFVGYATCEKGYRIFDPISKKLFLSRDIIFDNEGSWHWKENSEQYVASLNGEGQSNGSLRIEGGEKKYAKVAQDESWLKAVQDELFMIEKNDTWELVDRPFEKPVIRVNWVYKTKLNLNGSVQKNKASLVVKGYAQKPRVDYDETYALVARLDIIKTLIALAA</sequence>
<organism evidence="5 6">
    <name type="scientific">Prunus dulcis</name>
    <name type="common">Almond</name>
    <name type="synonym">Amygdalus dulcis</name>
    <dbReference type="NCBI Taxonomy" id="3755"/>
    <lineage>
        <taxon>Eukaryota</taxon>
        <taxon>Viridiplantae</taxon>
        <taxon>Streptophyta</taxon>
        <taxon>Embryophyta</taxon>
        <taxon>Tracheophyta</taxon>
        <taxon>Spermatophyta</taxon>
        <taxon>Magnoliopsida</taxon>
        <taxon>eudicotyledons</taxon>
        <taxon>Gunneridae</taxon>
        <taxon>Pentapetalae</taxon>
        <taxon>rosids</taxon>
        <taxon>fabids</taxon>
        <taxon>Rosales</taxon>
        <taxon>Rosaceae</taxon>
        <taxon>Amygdaloideae</taxon>
        <taxon>Amygdaleae</taxon>
        <taxon>Prunus</taxon>
    </lineage>
</organism>
<reference evidence="5 6" key="1">
    <citation type="journal article" date="2022" name="G3 (Bethesda)">
        <title>Whole-genome sequence and methylome profiling of the almond [Prunus dulcis (Mill.) D.A. Webb] cultivar 'Nonpareil'.</title>
        <authorList>
            <person name="D'Amico-Willman K.M."/>
            <person name="Ouma W.Z."/>
            <person name="Meulia T."/>
            <person name="Sideli G.M."/>
            <person name="Gradziel T.M."/>
            <person name="Fresnedo-Ramirez J."/>
        </authorList>
    </citation>
    <scope>NUCLEOTIDE SEQUENCE [LARGE SCALE GENOMIC DNA]</scope>
    <source>
        <strain evidence="5">Clone GOH B32 T37-40</strain>
    </source>
</reference>
<dbReference type="Proteomes" id="UP001054821">
    <property type="component" value="Chromosome 1"/>
</dbReference>
<evidence type="ECO:0000259" key="4">
    <source>
        <dbReference type="Pfam" id="PF25597"/>
    </source>
</evidence>
<dbReference type="GO" id="GO:0016787">
    <property type="term" value="F:hydrolase activity"/>
    <property type="evidence" value="ECO:0007669"/>
    <property type="project" value="UniProtKB-KW"/>
</dbReference>
<dbReference type="GO" id="GO:0046872">
    <property type="term" value="F:metal ion binding"/>
    <property type="evidence" value="ECO:0007669"/>
    <property type="project" value="UniProtKB-KW"/>
</dbReference>